<dbReference type="PANTHER" id="PTHR11706:SF33">
    <property type="entry name" value="NATURAL RESISTANCE-ASSOCIATED MACROPHAGE PROTEIN 2"/>
    <property type="match status" value="1"/>
</dbReference>
<dbReference type="AlphaFoldDB" id="A0A075LM47"/>
<keyword evidence="4 6" id="KW-1133">Transmembrane helix</keyword>
<dbReference type="HAMAP" id="MF_00221">
    <property type="entry name" value="NRAMP"/>
    <property type="match status" value="1"/>
</dbReference>
<feature type="transmembrane region" description="Helical" evidence="6">
    <location>
        <begin position="141"/>
        <end position="164"/>
    </location>
</feature>
<dbReference type="GO" id="GO:0015086">
    <property type="term" value="F:cadmium ion transmembrane transporter activity"/>
    <property type="evidence" value="ECO:0007669"/>
    <property type="project" value="TreeGrafter"/>
</dbReference>
<dbReference type="InterPro" id="IPR001046">
    <property type="entry name" value="NRAMP_fam"/>
</dbReference>
<dbReference type="NCBIfam" id="TIGR01197">
    <property type="entry name" value="nramp"/>
    <property type="match status" value="1"/>
</dbReference>
<dbReference type="GO" id="GO:0005384">
    <property type="term" value="F:manganese ion transmembrane transporter activity"/>
    <property type="evidence" value="ECO:0007669"/>
    <property type="project" value="TreeGrafter"/>
</dbReference>
<accession>A0A075LM47</accession>
<evidence type="ECO:0000256" key="1">
    <source>
        <dbReference type="ARBA" id="ARBA00004141"/>
    </source>
</evidence>
<dbReference type="HOGENOM" id="CLU_020088_2_0_9"/>
<feature type="transmembrane region" description="Helical" evidence="6">
    <location>
        <begin position="67"/>
        <end position="88"/>
    </location>
</feature>
<feature type="transmembrane region" description="Helical" evidence="6">
    <location>
        <begin position="37"/>
        <end position="55"/>
    </location>
</feature>
<dbReference type="GO" id="GO:0005886">
    <property type="term" value="C:plasma membrane"/>
    <property type="evidence" value="ECO:0007669"/>
    <property type="project" value="UniProtKB-SubCell"/>
</dbReference>
<dbReference type="GO" id="GO:0034755">
    <property type="term" value="P:iron ion transmembrane transport"/>
    <property type="evidence" value="ECO:0007669"/>
    <property type="project" value="TreeGrafter"/>
</dbReference>
<feature type="transmembrane region" description="Helical" evidence="6">
    <location>
        <begin position="302"/>
        <end position="322"/>
    </location>
</feature>
<dbReference type="EMBL" id="CP008876">
    <property type="protein sequence ID" value="AIF65508.1"/>
    <property type="molecule type" value="Genomic_DNA"/>
</dbReference>
<organism evidence="7 8">
    <name type="scientific">Terribacillus saccharophilus</name>
    <dbReference type="NCBI Taxonomy" id="361277"/>
    <lineage>
        <taxon>Bacteria</taxon>
        <taxon>Bacillati</taxon>
        <taxon>Bacillota</taxon>
        <taxon>Bacilli</taxon>
        <taxon>Bacillales</taxon>
        <taxon>Bacillaceae</taxon>
        <taxon>Terribacillus</taxon>
    </lineage>
</organism>
<feature type="transmembrane region" description="Helical" evidence="6">
    <location>
        <begin position="176"/>
        <end position="197"/>
    </location>
</feature>
<name>A0A075LM47_9BACI</name>
<evidence type="ECO:0000256" key="6">
    <source>
        <dbReference type="HAMAP-Rule" id="MF_00221"/>
    </source>
</evidence>
<dbReference type="GeneID" id="34222333"/>
<dbReference type="OrthoDB" id="9787548at2"/>
<feature type="transmembrane region" description="Helical" evidence="6">
    <location>
        <begin position="108"/>
        <end position="129"/>
    </location>
</feature>
<protein>
    <recommendedName>
        <fullName evidence="6">Divalent metal cation transporter MntH</fullName>
    </recommendedName>
</protein>
<sequence length="446" mass="47979">MGKERDKGWLSRAGDASLEESNHSVAIPENGNFFKKLFAFMGPGVLVAVGFIDPGNWETSISAGSSFGYMLLSVVLLSNLIAMLMQGLSAKLGIATGRDLAQATRDAFHPKVVVVLWLLTELAIIATDLAEVLGSAIALNLLFHIPIMVGIIITALDVLLLLLLQKKGFRWMEAIITVLMVTIAGCFLFEMIFSHPALSEAVKGYIPSPEIVTNPSVLFLALGILGATVMPHNLYLHSSIVQTRNYQDTEKGKKEAVKFAYIDSTFSLGIAFFVNSAILILGAAAFHTIGQHVEGIEDAYKLLSPAIGAGAASFLFGFALLLSGQSSTITGTLTGQIVMEGFIQFRIKPWVRRLVTRIIAIIPALIVVGIYGPSSTGDLLVWSQVILSLQLSFAVIPLVLFTSSKKKMGSFVNKPHIKVLAWTATGLIVSLNAFMLGYMIVTGHAL</sequence>
<feature type="transmembrane region" description="Helical" evidence="6">
    <location>
        <begin position="420"/>
        <end position="441"/>
    </location>
</feature>
<feature type="transmembrane region" description="Helical" evidence="6">
    <location>
        <begin position="354"/>
        <end position="373"/>
    </location>
</feature>
<comment type="subcellular location">
    <subcellularLocation>
        <location evidence="6">Cell membrane</location>
        <topology evidence="6">Multi-pass membrane protein</topology>
    </subcellularLocation>
    <subcellularLocation>
        <location evidence="1">Membrane</location>
        <topology evidence="1">Multi-pass membrane protein</topology>
    </subcellularLocation>
</comment>
<dbReference type="NCBIfam" id="NF001923">
    <property type="entry name" value="PRK00701.1"/>
    <property type="match status" value="1"/>
</dbReference>
<comment type="similarity">
    <text evidence="6">Belongs to the NRAMP family.</text>
</comment>
<keyword evidence="6" id="KW-0406">Ion transport</keyword>
<keyword evidence="5 6" id="KW-0472">Membrane</keyword>
<gene>
    <name evidence="6" type="primary">mntH</name>
    <name evidence="7" type="ORF">GZ22_01760</name>
</gene>
<evidence type="ECO:0000256" key="5">
    <source>
        <dbReference type="ARBA" id="ARBA00023136"/>
    </source>
</evidence>
<keyword evidence="3 6" id="KW-0812">Transmembrane</keyword>
<dbReference type="KEGG" id="tap:GZ22_01760"/>
<evidence type="ECO:0000313" key="7">
    <source>
        <dbReference type="EMBL" id="AIF65508.1"/>
    </source>
</evidence>
<dbReference type="NCBIfam" id="NF037982">
    <property type="entry name" value="Nramp_1"/>
    <property type="match status" value="1"/>
</dbReference>
<dbReference type="Proteomes" id="UP000027980">
    <property type="component" value="Chromosome"/>
</dbReference>
<dbReference type="RefSeq" id="WP_038558107.1">
    <property type="nucleotide sequence ID" value="NZ_CP008876.1"/>
</dbReference>
<feature type="transmembrane region" description="Helical" evidence="6">
    <location>
        <begin position="268"/>
        <end position="290"/>
    </location>
</feature>
<evidence type="ECO:0000313" key="8">
    <source>
        <dbReference type="Proteomes" id="UP000027980"/>
    </source>
</evidence>
<evidence type="ECO:0000256" key="2">
    <source>
        <dbReference type="ARBA" id="ARBA00022448"/>
    </source>
</evidence>
<dbReference type="Pfam" id="PF01566">
    <property type="entry name" value="Nramp"/>
    <property type="match status" value="1"/>
</dbReference>
<dbReference type="GO" id="GO:0015293">
    <property type="term" value="F:symporter activity"/>
    <property type="evidence" value="ECO:0007669"/>
    <property type="project" value="UniProtKB-UniRule"/>
</dbReference>
<dbReference type="GO" id="GO:0046872">
    <property type="term" value="F:metal ion binding"/>
    <property type="evidence" value="ECO:0007669"/>
    <property type="project" value="UniProtKB-UniRule"/>
</dbReference>
<feature type="transmembrane region" description="Helical" evidence="6">
    <location>
        <begin position="379"/>
        <end position="400"/>
    </location>
</feature>
<evidence type="ECO:0000256" key="4">
    <source>
        <dbReference type="ARBA" id="ARBA00022989"/>
    </source>
</evidence>
<evidence type="ECO:0000256" key="3">
    <source>
        <dbReference type="ARBA" id="ARBA00022692"/>
    </source>
</evidence>
<dbReference type="PRINTS" id="PR00447">
    <property type="entry name" value="NATRESASSCMP"/>
</dbReference>
<reference evidence="7 8" key="1">
    <citation type="submission" date="2014-07" db="EMBL/GenBank/DDBJ databases">
        <title>Complete genome sequence of a moderately halophilic bacterium Terribacillus aidingensis MP602, isolated from Cryptomeria fortunei in Tianmu mountain in China.</title>
        <authorList>
            <person name="Wang Y."/>
            <person name="Lu P."/>
            <person name="Zhang L."/>
        </authorList>
    </citation>
    <scope>NUCLEOTIDE SEQUENCE [LARGE SCALE GENOMIC DNA]</scope>
    <source>
        <strain evidence="7 8">MP602</strain>
    </source>
</reference>
<comment type="function">
    <text evidence="6">H(+)-stimulated, divalent metal cation uptake system.</text>
</comment>
<keyword evidence="6" id="KW-0769">Symport</keyword>
<proteinExistence type="inferred from homology"/>
<keyword evidence="2 6" id="KW-0813">Transport</keyword>
<dbReference type="PANTHER" id="PTHR11706">
    <property type="entry name" value="SOLUTE CARRIER PROTEIN FAMILY 11 MEMBER"/>
    <property type="match status" value="1"/>
</dbReference>
<feature type="transmembrane region" description="Helical" evidence="6">
    <location>
        <begin position="217"/>
        <end position="236"/>
    </location>
</feature>
<keyword evidence="6" id="KW-1003">Cell membrane</keyword>